<reference evidence="1 2" key="1">
    <citation type="submission" date="2016-08" db="EMBL/GenBank/DDBJ databases">
        <authorList>
            <person name="Seilhamer J.J."/>
        </authorList>
    </citation>
    <scope>NUCLEOTIDE SEQUENCE [LARGE SCALE GENOMIC DNA]</scope>
    <source>
        <strain evidence="1 2">CCBAU 10071</strain>
    </source>
</reference>
<gene>
    <name evidence="1" type="ORF">GA0061099_103318</name>
</gene>
<dbReference type="AlphaFoldDB" id="A0A1C3XK92"/>
<evidence type="ECO:0000313" key="1">
    <source>
        <dbReference type="EMBL" id="SCB52486.1"/>
    </source>
</evidence>
<evidence type="ECO:0000313" key="2">
    <source>
        <dbReference type="Proteomes" id="UP000183174"/>
    </source>
</evidence>
<proteinExistence type="predicted"/>
<sequence>MELALIAMEKLTIAVVERNRREHDLRILMQEFAIGQYVQLKAGGPAMQVIAIKADKIICETLDEKRSRRTFAASDLVIARRSAIRGGSLRRS</sequence>
<dbReference type="EMBL" id="FMAE01000033">
    <property type="protein sequence ID" value="SCB52486.1"/>
    <property type="molecule type" value="Genomic_DNA"/>
</dbReference>
<organism evidence="1 2">
    <name type="scientific">Bradyrhizobium yuanmingense</name>
    <dbReference type="NCBI Taxonomy" id="108015"/>
    <lineage>
        <taxon>Bacteria</taxon>
        <taxon>Pseudomonadati</taxon>
        <taxon>Pseudomonadota</taxon>
        <taxon>Alphaproteobacteria</taxon>
        <taxon>Hyphomicrobiales</taxon>
        <taxon>Nitrobacteraceae</taxon>
        <taxon>Bradyrhizobium</taxon>
    </lineage>
</organism>
<accession>A0A1C3XK92</accession>
<dbReference type="Proteomes" id="UP000183174">
    <property type="component" value="Unassembled WGS sequence"/>
</dbReference>
<name>A0A1C3XK92_9BRAD</name>
<protein>
    <submittedName>
        <fullName evidence="1">Uncharacterized protein</fullName>
    </submittedName>
</protein>